<reference evidence="1 2" key="1">
    <citation type="submission" date="2016-10" db="EMBL/GenBank/DDBJ databases">
        <authorList>
            <person name="de Groot N.N."/>
        </authorList>
    </citation>
    <scope>NUCLEOTIDE SEQUENCE [LARGE SCALE GENOMIC DNA]</scope>
    <source>
        <strain evidence="1 2">DSM 26880</strain>
    </source>
</reference>
<dbReference type="SUPFAM" id="SSF159501">
    <property type="entry name" value="EreA/ChaN-like"/>
    <property type="match status" value="1"/>
</dbReference>
<dbReference type="Gene3D" id="3.40.1660.10">
    <property type="entry name" value="EreA-like (biosynthetic domain)"/>
    <property type="match status" value="1"/>
</dbReference>
<protein>
    <submittedName>
        <fullName evidence="1">Erythromycin esterase homolog</fullName>
    </submittedName>
</protein>
<dbReference type="EMBL" id="FNPF01000036">
    <property type="protein sequence ID" value="SDY93471.1"/>
    <property type="molecule type" value="Genomic_DNA"/>
</dbReference>
<evidence type="ECO:0000313" key="2">
    <source>
        <dbReference type="Proteomes" id="UP000199286"/>
    </source>
</evidence>
<dbReference type="AlphaFoldDB" id="A0A1H3NXA1"/>
<sequence length="470" mass="51660">MGTHDLSRRTLLRGAAASALGVAASGAGPAFSQGGLPENERGIVSAIEAAAEPLPGIASDAFASVIDRFADARVILLGESTHGTDQFYRARAAITERLIREHGFNIVAIEADWPDAARIDAYVRDRAEMPTALTPFQRFPVWMWRNRAMRDFVDRLKVINQQIDDPDRRAGVHGLDLYSLPSSMDAVVDFVRRHDPAALQEVRERYGCLAPWVDDPAAYGALAQRSPADSCSDEVVAVIEDVLRDRMSMIEASDSAFFDALQNARVVAASEAYYRAMYEGSVASWNLRDTHMFETLQAVLEARGPDAKAVVWAHNSHVGNAAATQMGRRGEINIGQLSREAFGNDAVLVGFGTDRGTVTAAHGWNGATETMIVRPSVPASWGALMREAEPDRFFLDIRNVAGLAETLEPWRPERFIGVIYRPQTELVSHYAEASLSAQFDAYFWFEETDAVEPLPAVELEAMPQTYPFAL</sequence>
<evidence type="ECO:0000313" key="1">
    <source>
        <dbReference type="EMBL" id="SDY93471.1"/>
    </source>
</evidence>
<dbReference type="PROSITE" id="PS51318">
    <property type="entry name" value="TAT"/>
    <property type="match status" value="1"/>
</dbReference>
<dbReference type="InterPro" id="IPR052036">
    <property type="entry name" value="Hydrolase/PRTase-associated"/>
</dbReference>
<dbReference type="Proteomes" id="UP000199286">
    <property type="component" value="Unassembled WGS sequence"/>
</dbReference>
<gene>
    <name evidence="1" type="ORF">SAMN05444340_1361</name>
</gene>
<proteinExistence type="predicted"/>
<organism evidence="1 2">
    <name type="scientific">Citreimonas salinaria</name>
    <dbReference type="NCBI Taxonomy" id="321339"/>
    <lineage>
        <taxon>Bacteria</taxon>
        <taxon>Pseudomonadati</taxon>
        <taxon>Pseudomonadota</taxon>
        <taxon>Alphaproteobacteria</taxon>
        <taxon>Rhodobacterales</taxon>
        <taxon>Roseobacteraceae</taxon>
        <taxon>Citreimonas</taxon>
    </lineage>
</organism>
<dbReference type="CDD" id="cd14728">
    <property type="entry name" value="Ere-like"/>
    <property type="match status" value="1"/>
</dbReference>
<dbReference type="InterPro" id="IPR014622">
    <property type="entry name" value="UCP036794_erythomycin"/>
</dbReference>
<dbReference type="PIRSF" id="PIRSF036794">
    <property type="entry name" value="UCP_erythr_ester"/>
    <property type="match status" value="1"/>
</dbReference>
<dbReference type="InterPro" id="IPR006311">
    <property type="entry name" value="TAT_signal"/>
</dbReference>
<dbReference type="GO" id="GO:0046677">
    <property type="term" value="P:response to antibiotic"/>
    <property type="evidence" value="ECO:0007669"/>
    <property type="project" value="InterPro"/>
</dbReference>
<dbReference type="InterPro" id="IPR007815">
    <property type="entry name" value="Emycin_Estase"/>
</dbReference>
<dbReference type="Pfam" id="PF05139">
    <property type="entry name" value="Erythro_esteras"/>
    <property type="match status" value="1"/>
</dbReference>
<dbReference type="Gene3D" id="3.30.1870.10">
    <property type="entry name" value="EreA-like, domain 2"/>
    <property type="match status" value="1"/>
</dbReference>
<dbReference type="STRING" id="321339.SAMN05444340_1361"/>
<dbReference type="PANTHER" id="PTHR31299:SF0">
    <property type="entry name" value="ESTERASE, PUTATIVE (AFU_ORTHOLOGUE AFUA_1G05850)-RELATED"/>
    <property type="match status" value="1"/>
</dbReference>
<accession>A0A1H3NXA1</accession>
<dbReference type="PANTHER" id="PTHR31299">
    <property type="entry name" value="ESTERASE, PUTATIVE (AFU_ORTHOLOGUE AFUA_1G05850)-RELATED"/>
    <property type="match status" value="1"/>
</dbReference>
<keyword evidence="2" id="KW-1185">Reference proteome</keyword>
<name>A0A1H3NXA1_9RHOB</name>